<accession>A0AA42J2P4</accession>
<reference evidence="2" key="1">
    <citation type="journal article" date="2023" name="Int. J. Syst. Evol. Microbiol.">
        <title>&lt;i&gt;Holtiella tumoricola&lt;/i&gt; gen. nov. sp. nov., isolated from a human clinical sample.</title>
        <authorList>
            <person name="Allen-Vercoe E."/>
            <person name="Daigneault M.C."/>
            <person name="Vancuren S.J."/>
            <person name="Cochrane K."/>
            <person name="O'Neal L.L."/>
            <person name="Sankaranarayanan K."/>
            <person name="Lawson P.A."/>
        </authorList>
    </citation>
    <scope>NUCLEOTIDE SEQUENCE</scope>
    <source>
        <strain evidence="2">CC70A</strain>
    </source>
</reference>
<evidence type="ECO:0000256" key="1">
    <source>
        <dbReference type="ARBA" id="ARBA00006479"/>
    </source>
</evidence>
<dbReference type="AlphaFoldDB" id="A0AA42J2P4"/>
<comment type="caution">
    <text evidence="2">The sequence shown here is derived from an EMBL/GenBank/DDBJ whole genome shotgun (WGS) entry which is preliminary data.</text>
</comment>
<dbReference type="PANTHER" id="PTHR18964:SF149">
    <property type="entry name" value="BIFUNCTIONAL UDP-N-ACETYLGLUCOSAMINE 2-EPIMERASE_N-ACETYLMANNOSAMINE KINASE"/>
    <property type="match status" value="1"/>
</dbReference>
<dbReference type="PANTHER" id="PTHR18964">
    <property type="entry name" value="ROK (REPRESSOR, ORF, KINASE) FAMILY"/>
    <property type="match status" value="1"/>
</dbReference>
<gene>
    <name evidence="2" type="ORF">PBV87_17720</name>
</gene>
<dbReference type="InterPro" id="IPR000600">
    <property type="entry name" value="ROK"/>
</dbReference>
<evidence type="ECO:0000313" key="2">
    <source>
        <dbReference type="EMBL" id="MDA3733321.1"/>
    </source>
</evidence>
<dbReference type="EMBL" id="JAQIFT010000061">
    <property type="protein sequence ID" value="MDA3733321.1"/>
    <property type="molecule type" value="Genomic_DNA"/>
</dbReference>
<sequence length="307" mass="33513">MNGFIALDVGGTSIKAGVISEAGHLISSKISHYPSQSNEDLGTILDHFTSIIIDEFKKIPFPITIKGIGMAFPGPFDYEKGISLMQNINKYDALYGIDLRQTLMLKLSHHEAFISQTTPHYTIRFENDASLYALGETVLDESLMSGKVLCLCIGTGLGSAFLEDGKLITSREDVPPNGWVYDTPFLGSIIDDHISARGILSLHEKLHGIQMPDVKSIADSALQGNLYALTTFEYFGKRFGEAINDFLETFNPHTLVIGGQIAKSYTLFESGLKASLATSPPSFHIKLSTDSSLSTLLGVKQLFLDTL</sequence>
<dbReference type="Gene3D" id="3.30.420.40">
    <property type="match status" value="2"/>
</dbReference>
<keyword evidence="3" id="KW-1185">Reference proteome</keyword>
<dbReference type="SUPFAM" id="SSF53067">
    <property type="entry name" value="Actin-like ATPase domain"/>
    <property type="match status" value="1"/>
</dbReference>
<comment type="similarity">
    <text evidence="1">Belongs to the ROK (NagC/XylR) family.</text>
</comment>
<proteinExistence type="inferred from homology"/>
<dbReference type="Pfam" id="PF00480">
    <property type="entry name" value="ROK"/>
    <property type="match status" value="1"/>
</dbReference>
<dbReference type="Proteomes" id="UP001169242">
    <property type="component" value="Unassembled WGS sequence"/>
</dbReference>
<organism evidence="2 3">
    <name type="scientific">Holtiella tumoricola</name>
    <dbReference type="NCBI Taxonomy" id="3018743"/>
    <lineage>
        <taxon>Bacteria</taxon>
        <taxon>Bacillati</taxon>
        <taxon>Bacillota</taxon>
        <taxon>Clostridia</taxon>
        <taxon>Lachnospirales</taxon>
        <taxon>Cellulosilyticaceae</taxon>
        <taxon>Holtiella</taxon>
    </lineage>
</organism>
<dbReference type="RefSeq" id="WP_271013186.1">
    <property type="nucleotide sequence ID" value="NZ_JAQIFT010000061.1"/>
</dbReference>
<name>A0AA42J2P4_9FIRM</name>
<protein>
    <submittedName>
        <fullName evidence="2">ROK family protein</fullName>
    </submittedName>
</protein>
<dbReference type="InterPro" id="IPR043129">
    <property type="entry name" value="ATPase_NBD"/>
</dbReference>
<evidence type="ECO:0000313" key="3">
    <source>
        <dbReference type="Proteomes" id="UP001169242"/>
    </source>
</evidence>